<dbReference type="GO" id="GO:0005737">
    <property type="term" value="C:cytoplasm"/>
    <property type="evidence" value="ECO:0007669"/>
    <property type="project" value="UniProtKB-SubCell"/>
</dbReference>
<evidence type="ECO:0000256" key="4">
    <source>
        <dbReference type="ARBA" id="ARBA00022840"/>
    </source>
</evidence>
<evidence type="ECO:0000313" key="8">
    <source>
        <dbReference type="EMBL" id="EGR96705.1"/>
    </source>
</evidence>
<dbReference type="SUPFAM" id="SSF82829">
    <property type="entry name" value="MesJ substrate recognition domain-like"/>
    <property type="match status" value="1"/>
</dbReference>
<dbReference type="PANTHER" id="PTHR43033:SF1">
    <property type="entry name" value="TRNA(ILE)-LYSIDINE SYNTHASE-RELATED"/>
    <property type="match status" value="1"/>
</dbReference>
<evidence type="ECO:0000256" key="2">
    <source>
        <dbReference type="ARBA" id="ARBA00022694"/>
    </source>
</evidence>
<comment type="domain">
    <text evidence="6">The N-terminal region contains the highly conserved SGGXDS motif, predicted to be a P-loop motif involved in ATP binding.</text>
</comment>
<comment type="similarity">
    <text evidence="6">Belongs to the tRNA(Ile)-lysidine synthase family.</text>
</comment>
<keyword evidence="6" id="KW-0963">Cytoplasm</keyword>
<evidence type="ECO:0000256" key="3">
    <source>
        <dbReference type="ARBA" id="ARBA00022741"/>
    </source>
</evidence>
<dbReference type="AlphaFoldDB" id="F9NVV2"/>
<dbReference type="HAMAP" id="MF_01161">
    <property type="entry name" value="tRNA_Ile_lys_synt"/>
    <property type="match status" value="1"/>
</dbReference>
<organism evidence="8 9">
    <name type="scientific">[Propionibacterium] namnetense SK182B-JCVI</name>
    <dbReference type="NCBI Taxonomy" id="1051006"/>
    <lineage>
        <taxon>Bacteria</taxon>
        <taxon>Bacillati</taxon>
        <taxon>Actinomycetota</taxon>
        <taxon>Actinomycetes</taxon>
        <taxon>Propionibacteriales</taxon>
        <taxon>Propionibacteriaceae</taxon>
        <taxon>Cutibacterium</taxon>
    </lineage>
</organism>
<dbReference type="Pfam" id="PF01171">
    <property type="entry name" value="ATP_bind_3"/>
    <property type="match status" value="1"/>
</dbReference>
<dbReference type="InterPro" id="IPR012795">
    <property type="entry name" value="tRNA_Ile_lys_synt_N"/>
</dbReference>
<dbReference type="Gene3D" id="3.40.50.620">
    <property type="entry name" value="HUPs"/>
    <property type="match status" value="1"/>
</dbReference>
<proteinExistence type="inferred from homology"/>
<keyword evidence="4 6" id="KW-0067">ATP-binding</keyword>
<dbReference type="InterPro" id="IPR012094">
    <property type="entry name" value="tRNA_Ile_lys_synt"/>
</dbReference>
<keyword evidence="1 6" id="KW-0436">Ligase</keyword>
<dbReference type="InterPro" id="IPR014729">
    <property type="entry name" value="Rossmann-like_a/b/a_fold"/>
</dbReference>
<comment type="subcellular location">
    <subcellularLocation>
        <location evidence="6">Cytoplasm</location>
    </subcellularLocation>
</comment>
<sequence length="317" mass="34494">MRLYPLMARRELGPAALTVAQAVERMVRGVDRFVVGCSGGADSLALALASRWASRRCGSGVRVVIVDHQLQLGSDEVAERTRKLLARRGMDACVRRVDVDADDPDGPEAAARTARRAALLDVAGEEPVLLGHTRDDQAEQVLLSLARGSGATSLAGIRPRSGQFWHPLLEVRRDQTVQACREWEVEPWQDPHNGDPRFLRSRVRTELMPVMTEVLGPEVAASLARSATLLAGEDEVIARVARMWADEHEVSANELPGLRGVEVGLARRVVKGWLPEARMVHVDAVLGLLEGPGGAGVDVPGGRVEVRQGTLHLTRRR</sequence>
<protein>
    <recommendedName>
        <fullName evidence="6">tRNA(Ile)-lysidine synthase</fullName>
        <ecNumber evidence="6">6.3.4.19</ecNumber>
    </recommendedName>
    <alternativeName>
        <fullName evidence="6">tRNA(Ile)-2-lysyl-cytidine synthase</fullName>
    </alternativeName>
    <alternativeName>
        <fullName evidence="6">tRNA(Ile)-lysidine synthetase</fullName>
    </alternativeName>
</protein>
<dbReference type="EC" id="6.3.4.19" evidence="6"/>
<keyword evidence="3 6" id="KW-0547">Nucleotide-binding</keyword>
<dbReference type="NCBIfam" id="TIGR02432">
    <property type="entry name" value="lysidine_TilS_N"/>
    <property type="match status" value="1"/>
</dbReference>
<comment type="catalytic activity">
    <reaction evidence="5 6">
        <text>cytidine(34) in tRNA(Ile2) + L-lysine + ATP = lysidine(34) in tRNA(Ile2) + AMP + diphosphate + H(+)</text>
        <dbReference type="Rhea" id="RHEA:43744"/>
        <dbReference type="Rhea" id="RHEA-COMP:10625"/>
        <dbReference type="Rhea" id="RHEA-COMP:10670"/>
        <dbReference type="ChEBI" id="CHEBI:15378"/>
        <dbReference type="ChEBI" id="CHEBI:30616"/>
        <dbReference type="ChEBI" id="CHEBI:32551"/>
        <dbReference type="ChEBI" id="CHEBI:33019"/>
        <dbReference type="ChEBI" id="CHEBI:82748"/>
        <dbReference type="ChEBI" id="CHEBI:83665"/>
        <dbReference type="ChEBI" id="CHEBI:456215"/>
        <dbReference type="EC" id="6.3.4.19"/>
    </reaction>
</comment>
<dbReference type="Gene3D" id="1.20.59.20">
    <property type="match status" value="1"/>
</dbReference>
<feature type="domain" description="tRNA(Ile)-lysidine/2-thiocytidine synthase N-terminal" evidence="7">
    <location>
        <begin position="33"/>
        <end position="205"/>
    </location>
</feature>
<dbReference type="PANTHER" id="PTHR43033">
    <property type="entry name" value="TRNA(ILE)-LYSIDINE SYNTHASE-RELATED"/>
    <property type="match status" value="1"/>
</dbReference>
<gene>
    <name evidence="6 8" type="primary">tilS</name>
    <name evidence="8" type="ORF">HMPREF1162_1683</name>
</gene>
<name>F9NVV2_9ACTN</name>
<dbReference type="EMBL" id="AFUN01000034">
    <property type="protein sequence ID" value="EGR96705.1"/>
    <property type="molecule type" value="Genomic_DNA"/>
</dbReference>
<evidence type="ECO:0000256" key="5">
    <source>
        <dbReference type="ARBA" id="ARBA00048539"/>
    </source>
</evidence>
<comment type="caution">
    <text evidence="8">The sequence shown here is derived from an EMBL/GenBank/DDBJ whole genome shotgun (WGS) entry which is preliminary data.</text>
</comment>
<dbReference type="InterPro" id="IPR011063">
    <property type="entry name" value="TilS/TtcA_N"/>
</dbReference>
<evidence type="ECO:0000259" key="7">
    <source>
        <dbReference type="Pfam" id="PF01171"/>
    </source>
</evidence>
<dbReference type="eggNOG" id="COG0037">
    <property type="taxonomic scope" value="Bacteria"/>
</dbReference>
<keyword evidence="2 6" id="KW-0819">tRNA processing</keyword>
<dbReference type="PATRIC" id="fig|1051006.4.peg.1304"/>
<dbReference type="STRING" id="1574624.GCA_001642025_01829"/>
<dbReference type="GO" id="GO:0032267">
    <property type="term" value="F:tRNA(Ile)-lysidine synthase activity"/>
    <property type="evidence" value="ECO:0007669"/>
    <property type="project" value="UniProtKB-EC"/>
</dbReference>
<evidence type="ECO:0000256" key="1">
    <source>
        <dbReference type="ARBA" id="ARBA00022598"/>
    </source>
</evidence>
<comment type="function">
    <text evidence="6">Ligates lysine onto the cytidine present at position 34 of the AUA codon-specific tRNA(Ile) that contains the anticodon CAU, in an ATP-dependent manner. Cytidine is converted to lysidine, thus changing the amino acid specificity of the tRNA from methionine to isoleucine.</text>
</comment>
<dbReference type="GO" id="GO:0006400">
    <property type="term" value="P:tRNA modification"/>
    <property type="evidence" value="ECO:0007669"/>
    <property type="project" value="UniProtKB-UniRule"/>
</dbReference>
<evidence type="ECO:0000313" key="9">
    <source>
        <dbReference type="Proteomes" id="UP000007832"/>
    </source>
</evidence>
<dbReference type="GO" id="GO:0005524">
    <property type="term" value="F:ATP binding"/>
    <property type="evidence" value="ECO:0007669"/>
    <property type="project" value="UniProtKB-UniRule"/>
</dbReference>
<dbReference type="Proteomes" id="UP000007832">
    <property type="component" value="Unassembled WGS sequence"/>
</dbReference>
<feature type="binding site" evidence="6">
    <location>
        <begin position="38"/>
        <end position="43"/>
    </location>
    <ligand>
        <name>ATP</name>
        <dbReference type="ChEBI" id="CHEBI:30616"/>
    </ligand>
</feature>
<dbReference type="SUPFAM" id="SSF52402">
    <property type="entry name" value="Adenine nucleotide alpha hydrolases-like"/>
    <property type="match status" value="1"/>
</dbReference>
<evidence type="ECO:0000256" key="6">
    <source>
        <dbReference type="HAMAP-Rule" id="MF_01161"/>
    </source>
</evidence>
<accession>F9NVV2</accession>
<reference evidence="8 9" key="1">
    <citation type="submission" date="2011-07" db="EMBL/GenBank/DDBJ databases">
        <title>Genome Sequence of Propionibacterium acnes SK182B-JCVI.</title>
        <authorList>
            <person name="Durkin A.S."/>
            <person name="Madupu R."/>
            <person name="Hostetler J."/>
            <person name="Radune D."/>
            <person name="Torralba M."/>
            <person name="Methe B."/>
            <person name="Sutton G."/>
            <person name="Strausberg R.L."/>
            <person name="Nelson K.E."/>
        </authorList>
    </citation>
    <scope>NUCLEOTIDE SEQUENCE [LARGE SCALE GENOMIC DNA]</scope>
    <source>
        <strain evidence="8 9">SK182B-JCVI</strain>
    </source>
</reference>
<dbReference type="CDD" id="cd01992">
    <property type="entry name" value="TilS_N"/>
    <property type="match status" value="1"/>
</dbReference>